<dbReference type="GO" id="GO:0004176">
    <property type="term" value="F:ATP-dependent peptidase activity"/>
    <property type="evidence" value="ECO:0007669"/>
    <property type="project" value="InterPro"/>
</dbReference>
<name>V6DHV5_9BACT</name>
<dbReference type="PANTHER" id="PTHR23076">
    <property type="entry name" value="METALLOPROTEASE M41 FTSH"/>
    <property type="match status" value="1"/>
</dbReference>
<dbReference type="STRING" id="673862.BABL1_gene_810"/>
<evidence type="ECO:0000313" key="4">
    <source>
        <dbReference type="Proteomes" id="UP000018769"/>
    </source>
</evidence>
<reference evidence="3 4" key="1">
    <citation type="journal article" date="2015" name="Biol. Direct">
        <title>Babela massiliensis, a representative of a widespread bacterial phylum with unusual adaptations to parasitism in amoebae.</title>
        <authorList>
            <person name="Pagnier I."/>
            <person name="Yutin N."/>
            <person name="Croce O."/>
            <person name="Makarova K.S."/>
            <person name="Wolf Y.I."/>
            <person name="Benamar S."/>
            <person name="Raoult D."/>
            <person name="Koonin E.V."/>
            <person name="La Scola B."/>
        </authorList>
    </citation>
    <scope>NUCLEOTIDE SEQUENCE [LARGE SCALE GENOMIC DNA]</scope>
    <source>
        <strain evidence="4">BABL1</strain>
    </source>
</reference>
<keyword evidence="4" id="KW-1185">Reference proteome</keyword>
<dbReference type="GO" id="GO:0004222">
    <property type="term" value="F:metalloendopeptidase activity"/>
    <property type="evidence" value="ECO:0007669"/>
    <property type="project" value="InterPro"/>
</dbReference>
<dbReference type="SUPFAM" id="SSF140990">
    <property type="entry name" value="FtsH protease domain-like"/>
    <property type="match status" value="1"/>
</dbReference>
<dbReference type="SMART" id="SM00382">
    <property type="entry name" value="AAA"/>
    <property type="match status" value="1"/>
</dbReference>
<dbReference type="InterPro" id="IPR003959">
    <property type="entry name" value="ATPase_AAA_core"/>
</dbReference>
<dbReference type="GO" id="GO:0016887">
    <property type="term" value="F:ATP hydrolysis activity"/>
    <property type="evidence" value="ECO:0007669"/>
    <property type="project" value="InterPro"/>
</dbReference>
<dbReference type="PANTHER" id="PTHR23076:SF97">
    <property type="entry name" value="ATP-DEPENDENT ZINC METALLOPROTEASE YME1L1"/>
    <property type="match status" value="1"/>
</dbReference>
<gene>
    <name evidence="3" type="primary">ftsH_1</name>
    <name evidence="3" type="ORF">BABL1_gene_810</name>
</gene>
<dbReference type="GO" id="GO:0006508">
    <property type="term" value="P:proteolysis"/>
    <property type="evidence" value="ECO:0007669"/>
    <property type="project" value="UniProtKB-KW"/>
</dbReference>
<organism evidence="3 4">
    <name type="scientific">Candidatus Babela massiliensis</name>
    <dbReference type="NCBI Taxonomy" id="673862"/>
    <lineage>
        <taxon>Bacteria</taxon>
        <taxon>Candidatus Babelota</taxon>
        <taxon>Candidatus Babeliae</taxon>
        <taxon>Candidatus Babeliales</taxon>
        <taxon>Candidatus Babeliaceae</taxon>
        <taxon>Candidatus Babela</taxon>
    </lineage>
</organism>
<dbReference type="Proteomes" id="UP000018769">
    <property type="component" value="Chromosome I"/>
</dbReference>
<dbReference type="InterPro" id="IPR037219">
    <property type="entry name" value="Peptidase_M41-like"/>
</dbReference>
<dbReference type="OrthoDB" id="9809379at2"/>
<keyword evidence="3" id="KW-0378">Hydrolase</keyword>
<feature type="coiled-coil region" evidence="1">
    <location>
        <begin position="745"/>
        <end position="773"/>
    </location>
</feature>
<protein>
    <submittedName>
        <fullName evidence="3">ATP-dependent Zn protease</fullName>
    </submittedName>
</protein>
<feature type="domain" description="AAA+ ATPase" evidence="2">
    <location>
        <begin position="367"/>
        <end position="509"/>
    </location>
</feature>
<dbReference type="GO" id="GO:0005524">
    <property type="term" value="F:ATP binding"/>
    <property type="evidence" value="ECO:0007669"/>
    <property type="project" value="InterPro"/>
</dbReference>
<keyword evidence="1" id="KW-0175">Coiled coil</keyword>
<dbReference type="RefSeq" id="WP_023790874.1">
    <property type="nucleotide sequence ID" value="NC_023003.1"/>
</dbReference>
<dbReference type="Gene3D" id="3.40.50.300">
    <property type="entry name" value="P-loop containing nucleotide triphosphate hydrolases"/>
    <property type="match status" value="1"/>
</dbReference>
<dbReference type="InterPro" id="IPR027417">
    <property type="entry name" value="P-loop_NTPase"/>
</dbReference>
<dbReference type="AlphaFoldDB" id="V6DHV5"/>
<dbReference type="InterPro" id="IPR003593">
    <property type="entry name" value="AAA+_ATPase"/>
</dbReference>
<dbReference type="KEGG" id="dpb:BABL1_gene_810"/>
<dbReference type="SUPFAM" id="SSF52540">
    <property type="entry name" value="P-loop containing nucleoside triphosphate hydrolases"/>
    <property type="match status" value="1"/>
</dbReference>
<dbReference type="Gene3D" id="1.20.58.760">
    <property type="entry name" value="Peptidase M41"/>
    <property type="match status" value="1"/>
</dbReference>
<dbReference type="CDD" id="cd19481">
    <property type="entry name" value="RecA-like_protease"/>
    <property type="match status" value="1"/>
</dbReference>
<sequence>MNFLKSFRYYKIILLLSTILFFVPISFAKHTGLINITQESYISEILKLQVNHVEQIGSFLQYLVQVVNKRKLNVAKKKEFFAWIKYHQKVILEFESRFEKQGIHLYTDELHSLMLNLNMFTNHILKSVNNKFDNLGDFNFYKDAKDIKEIDLEVLQELSIENIKSIKELKKSVNNIGLTTINKITRALDLLNDKYSITTVLEHSPLILLTLTTGIYLTPQKYFQNIPILKNIKELIGTYIYTDKEAFDQLDEKQKAVLSKHPEQGIANLFNIVDSSMLKTLAILSTAYMTNTPLSPYTKMVKDIIRNQWDKLKGFEVEDIISRGQIIKDITLDDEKLIGLDSQIEELYNLVRYVVDPEKYDRSNSNLDKGILLVGPSRNGKTYAARALCGTLNRAMKEKGYNSRFAFKELKPGDIKWSFEGIKSIIDQARKDAPCILFIDEIHNLPLQTKEAGGDLLTQFLTGMSGVNNENDARHQMIILGATNQPELLDTALLQPGRFGNIIYFEKPNYQNRKKYFDIMLKNSAVDVSKIDIDSLAKQTQGCSYGDLELIIKGTRFKACTYSKNIVQDNIQEQINKHVYKLRAEFNVTDQEKKHLAAHQAGHSFMYALLKPNQELQLVTIKGRWRKIQEGRICDDKERKAIYDAKSTKYGGLFTYSSNELVDIQDTDQKIKMAQIKLAGILAEKILLGSPGYTHQYKFKQNAFHNNDKSKALNYIKSIVFDGMSQEIIPKEIKNNLEIKAYNMLNDLEKETLEILNNNRDILEKLAKELESKLTLTFDEIKEIIDIK</sequence>
<accession>V6DHV5</accession>
<dbReference type="Pfam" id="PF00004">
    <property type="entry name" value="AAA"/>
    <property type="match status" value="1"/>
</dbReference>
<keyword evidence="3" id="KW-0645">Protease</keyword>
<proteinExistence type="predicted"/>
<dbReference type="eggNOG" id="COG0465">
    <property type="taxonomic scope" value="Bacteria"/>
</dbReference>
<dbReference type="EMBL" id="HG793133">
    <property type="protein sequence ID" value="CDK30116.1"/>
    <property type="molecule type" value="Genomic_DNA"/>
</dbReference>
<evidence type="ECO:0000259" key="2">
    <source>
        <dbReference type="SMART" id="SM00382"/>
    </source>
</evidence>
<dbReference type="Gene3D" id="1.10.8.60">
    <property type="match status" value="1"/>
</dbReference>
<evidence type="ECO:0000256" key="1">
    <source>
        <dbReference type="SAM" id="Coils"/>
    </source>
</evidence>
<evidence type="ECO:0000313" key="3">
    <source>
        <dbReference type="EMBL" id="CDK30116.1"/>
    </source>
</evidence>
<dbReference type="HOGENOM" id="CLU_355907_0_0_7"/>